<dbReference type="InterPro" id="IPR010540">
    <property type="entry name" value="CmpB_TMEM229"/>
</dbReference>
<keyword evidence="2" id="KW-0472">Membrane</keyword>
<proteinExistence type="predicted"/>
<evidence type="ECO:0000256" key="1">
    <source>
        <dbReference type="SAM" id="Coils"/>
    </source>
</evidence>
<feature type="transmembrane region" description="Helical" evidence="2">
    <location>
        <begin position="15"/>
        <end position="36"/>
    </location>
</feature>
<evidence type="ECO:0000313" key="3">
    <source>
        <dbReference type="EMBL" id="MPN19673.1"/>
    </source>
</evidence>
<dbReference type="EMBL" id="VSSQ01067273">
    <property type="protein sequence ID" value="MPN19673.1"/>
    <property type="molecule type" value="Genomic_DNA"/>
</dbReference>
<keyword evidence="2" id="KW-1133">Transmembrane helix</keyword>
<dbReference type="AlphaFoldDB" id="A0A645G6V5"/>
<keyword evidence="1" id="KW-0175">Coiled coil</keyword>
<feature type="transmembrane region" description="Helical" evidence="2">
    <location>
        <begin position="89"/>
        <end position="111"/>
    </location>
</feature>
<feature type="transmembrane region" description="Helical" evidence="2">
    <location>
        <begin position="57"/>
        <end position="77"/>
    </location>
</feature>
<feature type="coiled-coil region" evidence="1">
    <location>
        <begin position="114"/>
        <end position="197"/>
    </location>
</feature>
<gene>
    <name evidence="3" type="ORF">SDC9_167045</name>
</gene>
<name>A0A645G6V5_9ZZZZ</name>
<protein>
    <submittedName>
        <fullName evidence="3">Uncharacterized protein</fullName>
    </submittedName>
</protein>
<dbReference type="Pfam" id="PF06541">
    <property type="entry name" value="ABC_trans_CmpB"/>
    <property type="match status" value="1"/>
</dbReference>
<organism evidence="3">
    <name type="scientific">bioreactor metagenome</name>
    <dbReference type="NCBI Taxonomy" id="1076179"/>
    <lineage>
        <taxon>unclassified sequences</taxon>
        <taxon>metagenomes</taxon>
        <taxon>ecological metagenomes</taxon>
    </lineage>
</organism>
<sequence length="234" mass="27262">MVYLFLSPIADNLGFLYLGGVILPTVVEYITGAVMENLFHASWWDYSERKFNLKGRICLQVSLGWGIFSVVMIRAIHPIVFDLVEAIPYKIGIILARVAIVFIASDLLITVSHVAKFNEKLEKLGRAKDELRMRLENALIYETKEEILLKLKLSEKEYIEELKERIAKFKEANEEGIERIEQAFEETKERYSKYRNAIAKRNYVEKRLLTAFPKIKPLKNIDIFKEIMDKLNTK</sequence>
<accession>A0A645G6V5</accession>
<reference evidence="3" key="1">
    <citation type="submission" date="2019-08" db="EMBL/GenBank/DDBJ databases">
        <authorList>
            <person name="Kucharzyk K."/>
            <person name="Murdoch R.W."/>
            <person name="Higgins S."/>
            <person name="Loffler F."/>
        </authorList>
    </citation>
    <scope>NUCLEOTIDE SEQUENCE</scope>
</reference>
<keyword evidence="2" id="KW-0812">Transmembrane</keyword>
<comment type="caution">
    <text evidence="3">The sequence shown here is derived from an EMBL/GenBank/DDBJ whole genome shotgun (WGS) entry which is preliminary data.</text>
</comment>
<evidence type="ECO:0000256" key="2">
    <source>
        <dbReference type="SAM" id="Phobius"/>
    </source>
</evidence>